<keyword evidence="3" id="KW-1185">Reference proteome</keyword>
<keyword evidence="1" id="KW-0812">Transmembrane</keyword>
<name>A0ABN8H6F2_9BACL</name>
<evidence type="ECO:0008006" key="4">
    <source>
        <dbReference type="Google" id="ProtNLM"/>
    </source>
</evidence>
<proteinExistence type="predicted"/>
<feature type="transmembrane region" description="Helical" evidence="1">
    <location>
        <begin position="95"/>
        <end position="112"/>
    </location>
</feature>
<gene>
    <name evidence="2" type="ORF">PAECIP111891_06927</name>
</gene>
<dbReference type="RefSeq" id="WP_338113468.1">
    <property type="nucleotide sequence ID" value="NZ_CAKMMW010000045.1"/>
</dbReference>
<feature type="transmembrane region" description="Helical" evidence="1">
    <location>
        <begin position="151"/>
        <end position="173"/>
    </location>
</feature>
<keyword evidence="1" id="KW-1133">Transmembrane helix</keyword>
<dbReference type="Proteomes" id="UP000838821">
    <property type="component" value="Unassembled WGS sequence"/>
</dbReference>
<evidence type="ECO:0000313" key="3">
    <source>
        <dbReference type="Proteomes" id="UP000838821"/>
    </source>
</evidence>
<feature type="transmembrane region" description="Helical" evidence="1">
    <location>
        <begin position="204"/>
        <end position="228"/>
    </location>
</feature>
<evidence type="ECO:0000313" key="2">
    <source>
        <dbReference type="EMBL" id="CAH1232002.1"/>
    </source>
</evidence>
<feature type="transmembrane region" description="Helical" evidence="1">
    <location>
        <begin position="234"/>
        <end position="252"/>
    </location>
</feature>
<comment type="caution">
    <text evidence="2">The sequence shown here is derived from an EMBL/GenBank/DDBJ whole genome shotgun (WGS) entry which is preliminary data.</text>
</comment>
<accession>A0ABN8H6F2</accession>
<keyword evidence="1" id="KW-0472">Membrane</keyword>
<feature type="transmembrane region" description="Helical" evidence="1">
    <location>
        <begin position="124"/>
        <end position="144"/>
    </location>
</feature>
<dbReference type="EMBL" id="CAKMMW010000045">
    <property type="protein sequence ID" value="CAH1232002.1"/>
    <property type="molecule type" value="Genomic_DNA"/>
</dbReference>
<evidence type="ECO:0000256" key="1">
    <source>
        <dbReference type="SAM" id="Phobius"/>
    </source>
</evidence>
<organism evidence="2 3">
    <name type="scientific">Paenibacillus allorhizoplanae</name>
    <dbReference type="NCBI Taxonomy" id="2905648"/>
    <lineage>
        <taxon>Bacteria</taxon>
        <taxon>Bacillati</taxon>
        <taxon>Bacillota</taxon>
        <taxon>Bacilli</taxon>
        <taxon>Bacillales</taxon>
        <taxon>Paenibacillaceae</taxon>
        <taxon>Paenibacillus</taxon>
    </lineage>
</organism>
<protein>
    <recommendedName>
        <fullName evidence="4">DMT family transporter</fullName>
    </recommendedName>
</protein>
<feature type="transmembrane region" description="Helical" evidence="1">
    <location>
        <begin position="179"/>
        <end position="197"/>
    </location>
</feature>
<reference evidence="2" key="1">
    <citation type="submission" date="2022-01" db="EMBL/GenBank/DDBJ databases">
        <authorList>
            <person name="Criscuolo A."/>
        </authorList>
    </citation>
    <scope>NUCLEOTIDE SEQUENCE</scope>
    <source>
        <strain evidence="2">CIP111891</strain>
    </source>
</reference>
<sequence>MSQINQLDGYEVVKFRVEGALETKCAKIAVGNPVIPFPMTNWANLAVCFPVKSVLRPIFVLPYSLKTLVPCHGILRVMNPTIGVNKLNMNMNRSAFLGPILILLGVFLFLKGDVSFSSGTIFEYFWPTLFVIPVGVFFHWLYFFITQRRGVGVLVPGGILLTAGIVCQISALFDIWHLMWPGFMLAVAVGLFELYWFGGRNKYLLIPINILSVMSLLFFAIFSIGSIFGTLFHNNSIIAIGLIVVGGLMMILRSRN</sequence>